<dbReference type="GO" id="GO:0005524">
    <property type="term" value="F:ATP binding"/>
    <property type="evidence" value="ECO:0007669"/>
    <property type="project" value="UniProtKB-UniRule"/>
</dbReference>
<dbReference type="InterPro" id="IPR042115">
    <property type="entry name" value="PriA_3primeBD_sf"/>
</dbReference>
<keyword evidence="7 12" id="KW-0862">Zinc</keyword>
<feature type="binding site" evidence="12">
    <location>
        <position position="570"/>
    </location>
    <ligand>
        <name>Zn(2+)</name>
        <dbReference type="ChEBI" id="CHEBI:29105"/>
        <label>1</label>
    </ligand>
</feature>
<dbReference type="EC" id="5.6.2.4" evidence="12"/>
<gene>
    <name evidence="12 15" type="primary">priA</name>
    <name evidence="15" type="ORF">PNE06_05895</name>
</gene>
<dbReference type="SUPFAM" id="SSF52540">
    <property type="entry name" value="P-loop containing nucleoside triphosphate hydrolases"/>
    <property type="match status" value="2"/>
</dbReference>
<dbReference type="GO" id="GO:0006269">
    <property type="term" value="P:DNA replication, synthesis of primer"/>
    <property type="evidence" value="ECO:0007669"/>
    <property type="project" value="UniProtKB-KW"/>
</dbReference>
<evidence type="ECO:0000256" key="8">
    <source>
        <dbReference type="ARBA" id="ARBA00022840"/>
    </source>
</evidence>
<keyword evidence="8 12" id="KW-0067">ATP-binding</keyword>
<dbReference type="Pfam" id="PF00270">
    <property type="entry name" value="DEAD"/>
    <property type="match status" value="1"/>
</dbReference>
<dbReference type="InterPro" id="IPR001650">
    <property type="entry name" value="Helicase_C-like"/>
</dbReference>
<evidence type="ECO:0000256" key="6">
    <source>
        <dbReference type="ARBA" id="ARBA00022806"/>
    </source>
</evidence>
<dbReference type="GO" id="GO:0006302">
    <property type="term" value="P:double-strand break repair"/>
    <property type="evidence" value="ECO:0007669"/>
    <property type="project" value="InterPro"/>
</dbReference>
<evidence type="ECO:0000313" key="15">
    <source>
        <dbReference type="EMBL" id="MDB7932601.1"/>
    </source>
</evidence>
<dbReference type="Pfam" id="PF00271">
    <property type="entry name" value="Helicase_C"/>
    <property type="match status" value="1"/>
</dbReference>
<evidence type="ECO:0000256" key="10">
    <source>
        <dbReference type="ARBA" id="ARBA00023235"/>
    </source>
</evidence>
<dbReference type="InterPro" id="IPR011545">
    <property type="entry name" value="DEAD/DEAH_box_helicase_dom"/>
</dbReference>
<dbReference type="RefSeq" id="WP_195383715.1">
    <property type="nucleotide sequence ID" value="NZ_BAABXT010000001.1"/>
</dbReference>
<dbReference type="InterPro" id="IPR041222">
    <property type="entry name" value="PriA_3primeBD"/>
</dbReference>
<dbReference type="CDD" id="cd18804">
    <property type="entry name" value="SF2_C_priA"/>
    <property type="match status" value="1"/>
</dbReference>
<dbReference type="InterPro" id="IPR041236">
    <property type="entry name" value="PriA_C"/>
</dbReference>
<evidence type="ECO:0000259" key="14">
    <source>
        <dbReference type="PROSITE" id="PS51194"/>
    </source>
</evidence>
<dbReference type="InterPro" id="IPR005259">
    <property type="entry name" value="PriA"/>
</dbReference>
<keyword evidence="3 12" id="KW-0479">Metal-binding</keyword>
<sequence>MEGNTVAKIALQAATYAIDKPYDYQVPLELLDTLRPGMRVVVPFGAGNRRTEGIVLALEGGYPDDPRRKSILTVLDEEPVLDGEALRLALWMRERWFCTVYDAARAMLPAGLYFSLQDRWKLAPGVEREAAYAAAGRSEHARHIVELLFVSGREADVAQIKEAFGTKDPNPALKLLRDKGILTLETSASRGVGDKKELVASLAIPPEEAMALVTPRRRSAPLRYAVTELLCAIGSASAKELCYFTGAANATLRSLEKSGILRLEHREVFRRVTVEAGERAAPPVLNAEQQAAFEGLDALAAAGRPAAALLYGVTGSGKTQVYLRLIYEALARGRTAMVLVPEIALTPQLLRIFASHFGDDIAVLHSSLRAGERYDEWKRVRSGQARVVIGTRSAVFAPLRNLGLLILDEEQESTYKSENVPKYHARDVAKYRCAQNDALLVLGSATPSVESMYHAKRGDYRLFTLRRRYNEQALPEVLIADMKKELRAGNGTSLSGPLRAGLAAAMEAGEQSILFLNRRGASRMVTCGECGEVPTCPRCSVHLTYHSANGRLMCHYCGHSEPLPDACPSCGGALNFLGYGTQKVEEELHAAFPGREILRMDTDTVSATQSHEKLLSRFEKERIPVLVGTQMVAKGLDFENVTLVGVISADLSLYVDDYRAGERTFSLLTQVVGRAGRGAKQGRAVIQTFTPENDVIRCAARQDYDSFYEQEIELRRMRLCPPFRELFVLTASGPLESAVLRTCMRLRRSLEGWLAQPPFRDWELTVLGPAPASVAKINDRYRYRLTLAAQNTKEIRAMVAHLVRCAQTDKENKGVSVSADVNPLD</sequence>
<evidence type="ECO:0000256" key="3">
    <source>
        <dbReference type="ARBA" id="ARBA00022723"/>
    </source>
</evidence>
<feature type="domain" description="Helicase ATP-binding" evidence="13">
    <location>
        <begin position="299"/>
        <end position="465"/>
    </location>
</feature>
<dbReference type="EMBL" id="JAQLWV010000006">
    <property type="protein sequence ID" value="MDB7932601.1"/>
    <property type="molecule type" value="Genomic_DNA"/>
</dbReference>
<evidence type="ECO:0000256" key="4">
    <source>
        <dbReference type="ARBA" id="ARBA00022741"/>
    </source>
</evidence>
<evidence type="ECO:0000256" key="12">
    <source>
        <dbReference type="HAMAP-Rule" id="MF_00983"/>
    </source>
</evidence>
<keyword evidence="4 12" id="KW-0547">Nucleotide-binding</keyword>
<evidence type="ECO:0000256" key="11">
    <source>
        <dbReference type="ARBA" id="ARBA00048988"/>
    </source>
</evidence>
<dbReference type="InterPro" id="IPR014001">
    <property type="entry name" value="Helicase_ATP-bd"/>
</dbReference>
<dbReference type="PANTHER" id="PTHR30580">
    <property type="entry name" value="PRIMOSOMAL PROTEIN N"/>
    <property type="match status" value="1"/>
</dbReference>
<dbReference type="HAMAP" id="MF_00983">
    <property type="entry name" value="PriA"/>
    <property type="match status" value="1"/>
</dbReference>
<dbReference type="Gene3D" id="3.40.1440.60">
    <property type="entry name" value="PriA, 3(prime) DNA-binding domain"/>
    <property type="match status" value="1"/>
</dbReference>
<dbReference type="Gene3D" id="3.40.50.300">
    <property type="entry name" value="P-loop containing nucleotide triphosphate hydrolases"/>
    <property type="match status" value="2"/>
</dbReference>
<keyword evidence="10 12" id="KW-0413">Isomerase</keyword>
<keyword evidence="9 12" id="KW-0238">DNA-binding</keyword>
<feature type="binding site" evidence="12">
    <location>
        <position position="530"/>
    </location>
    <ligand>
        <name>Zn(2+)</name>
        <dbReference type="ChEBI" id="CHEBI:29105"/>
        <label>1</label>
    </ligand>
</feature>
<evidence type="ECO:0000313" key="16">
    <source>
        <dbReference type="Proteomes" id="UP001211173"/>
    </source>
</evidence>
<dbReference type="GO" id="GO:0003677">
    <property type="term" value="F:DNA binding"/>
    <property type="evidence" value="ECO:0007669"/>
    <property type="project" value="UniProtKB-UniRule"/>
</dbReference>
<feature type="binding site" evidence="12">
    <location>
        <position position="554"/>
    </location>
    <ligand>
        <name>Zn(2+)</name>
        <dbReference type="ChEBI" id="CHEBI:29105"/>
        <label>2</label>
    </ligand>
</feature>
<feature type="binding site" evidence="12">
    <location>
        <position position="557"/>
    </location>
    <ligand>
        <name>Zn(2+)</name>
        <dbReference type="ChEBI" id="CHEBI:29105"/>
        <label>2</label>
    </ligand>
</feature>
<evidence type="ECO:0000256" key="9">
    <source>
        <dbReference type="ARBA" id="ARBA00023125"/>
    </source>
</evidence>
<dbReference type="GO" id="GO:0043138">
    <property type="term" value="F:3'-5' DNA helicase activity"/>
    <property type="evidence" value="ECO:0007669"/>
    <property type="project" value="UniProtKB-EC"/>
</dbReference>
<comment type="function">
    <text evidence="12">Initiates the restart of stalled replication forks, which reloads the replicative helicase on sites other than the origin of replication. Recognizes and binds to abandoned replication forks and remodels them to uncover a helicase loading site. Promotes assembly of the primosome at these replication forks.</text>
</comment>
<keyword evidence="1 12" id="KW-0639">Primosome</keyword>
<dbReference type="GO" id="GO:0016787">
    <property type="term" value="F:hydrolase activity"/>
    <property type="evidence" value="ECO:0007669"/>
    <property type="project" value="UniProtKB-KW"/>
</dbReference>
<keyword evidence="2 12" id="KW-0235">DNA replication</keyword>
<evidence type="ECO:0000256" key="7">
    <source>
        <dbReference type="ARBA" id="ARBA00022833"/>
    </source>
</evidence>
<dbReference type="FunFam" id="3.40.50.300:FF:000489">
    <property type="entry name" value="Primosome assembly protein PriA"/>
    <property type="match status" value="1"/>
</dbReference>
<dbReference type="Proteomes" id="UP001211173">
    <property type="component" value="Unassembled WGS sequence"/>
</dbReference>
<dbReference type="Pfam" id="PF18319">
    <property type="entry name" value="Zn_ribbon_PriA"/>
    <property type="match status" value="1"/>
</dbReference>
<dbReference type="SMART" id="SM00487">
    <property type="entry name" value="DEXDc"/>
    <property type="match status" value="1"/>
</dbReference>
<evidence type="ECO:0000256" key="5">
    <source>
        <dbReference type="ARBA" id="ARBA00022801"/>
    </source>
</evidence>
<evidence type="ECO:0000256" key="2">
    <source>
        <dbReference type="ARBA" id="ARBA00022705"/>
    </source>
</evidence>
<dbReference type="Pfam" id="PF18074">
    <property type="entry name" value="PriA_C"/>
    <property type="match status" value="1"/>
</dbReference>
<dbReference type="PROSITE" id="PS51192">
    <property type="entry name" value="HELICASE_ATP_BIND_1"/>
    <property type="match status" value="1"/>
</dbReference>
<reference evidence="15" key="1">
    <citation type="submission" date="2023-01" db="EMBL/GenBank/DDBJ databases">
        <title>Human gut microbiome strain richness.</title>
        <authorList>
            <person name="Chen-Liaw A."/>
        </authorList>
    </citation>
    <scope>NUCLEOTIDE SEQUENCE</scope>
    <source>
        <strain evidence="15">1001287st1_F4_1001285I_161205</strain>
    </source>
</reference>
<proteinExistence type="inferred from homology"/>
<keyword evidence="5 12" id="KW-0378">Hydrolase</keyword>
<feature type="binding site" evidence="12">
    <location>
        <position position="536"/>
    </location>
    <ligand>
        <name>Zn(2+)</name>
        <dbReference type="ChEBI" id="CHEBI:29105"/>
        <label>2</label>
    </ligand>
</feature>
<feature type="domain" description="Helicase C-terminal" evidence="14">
    <location>
        <begin position="562"/>
        <end position="715"/>
    </location>
</feature>
<dbReference type="SMART" id="SM00490">
    <property type="entry name" value="HELICc"/>
    <property type="match status" value="1"/>
</dbReference>
<dbReference type="PANTHER" id="PTHR30580:SF0">
    <property type="entry name" value="PRIMOSOMAL PROTEIN N"/>
    <property type="match status" value="1"/>
</dbReference>
<dbReference type="GO" id="GO:0006310">
    <property type="term" value="P:DNA recombination"/>
    <property type="evidence" value="ECO:0007669"/>
    <property type="project" value="InterPro"/>
</dbReference>
<comment type="catalytic activity">
    <reaction evidence="11 12">
        <text>ATP + H2O = ADP + phosphate + H(+)</text>
        <dbReference type="Rhea" id="RHEA:13065"/>
        <dbReference type="ChEBI" id="CHEBI:15377"/>
        <dbReference type="ChEBI" id="CHEBI:15378"/>
        <dbReference type="ChEBI" id="CHEBI:30616"/>
        <dbReference type="ChEBI" id="CHEBI:43474"/>
        <dbReference type="ChEBI" id="CHEBI:456216"/>
        <dbReference type="EC" id="5.6.2.4"/>
    </reaction>
</comment>
<evidence type="ECO:0000256" key="1">
    <source>
        <dbReference type="ARBA" id="ARBA00022515"/>
    </source>
</evidence>
<dbReference type="CDD" id="cd17929">
    <property type="entry name" value="DEXHc_priA"/>
    <property type="match status" value="1"/>
</dbReference>
<keyword evidence="6 12" id="KW-0347">Helicase</keyword>
<comment type="caution">
    <text evidence="15">The sequence shown here is derived from an EMBL/GenBank/DDBJ whole genome shotgun (WGS) entry which is preliminary data.</text>
</comment>
<dbReference type="GO" id="GO:0006270">
    <property type="term" value="P:DNA replication initiation"/>
    <property type="evidence" value="ECO:0007669"/>
    <property type="project" value="TreeGrafter"/>
</dbReference>
<organism evidence="15 16">
    <name type="scientific">Flavonifractor plautii</name>
    <name type="common">Fusobacterium plautii</name>
    <dbReference type="NCBI Taxonomy" id="292800"/>
    <lineage>
        <taxon>Bacteria</taxon>
        <taxon>Bacillati</taxon>
        <taxon>Bacillota</taxon>
        <taxon>Clostridia</taxon>
        <taxon>Eubacteriales</taxon>
        <taxon>Oscillospiraceae</taxon>
        <taxon>Flavonifractor</taxon>
    </lineage>
</organism>
<name>A0AAW6CDF0_FLAPL</name>
<dbReference type="GO" id="GO:1990077">
    <property type="term" value="C:primosome complex"/>
    <property type="evidence" value="ECO:0007669"/>
    <property type="project" value="UniProtKB-UniRule"/>
</dbReference>
<feature type="binding site" evidence="12">
    <location>
        <position position="539"/>
    </location>
    <ligand>
        <name>Zn(2+)</name>
        <dbReference type="ChEBI" id="CHEBI:29105"/>
        <label>2</label>
    </ligand>
</feature>
<dbReference type="PROSITE" id="PS51194">
    <property type="entry name" value="HELICASE_CTER"/>
    <property type="match status" value="1"/>
</dbReference>
<dbReference type="AlphaFoldDB" id="A0AAW6CDF0"/>
<protein>
    <recommendedName>
        <fullName evidence="12">Replication restart protein PriA</fullName>
    </recommendedName>
    <alternativeName>
        <fullName evidence="12">ATP-dependent DNA helicase PriA</fullName>
        <ecNumber evidence="12">5.6.2.4</ecNumber>
    </alternativeName>
    <alternativeName>
        <fullName evidence="12">DNA 3'-5' helicase PriA</fullName>
    </alternativeName>
</protein>
<dbReference type="GO" id="GO:0008270">
    <property type="term" value="F:zinc ion binding"/>
    <property type="evidence" value="ECO:0007669"/>
    <property type="project" value="UniProtKB-UniRule"/>
</dbReference>
<comment type="subunit">
    <text evidence="12">Component of the replication restart primosome.</text>
</comment>
<feature type="binding site" evidence="12">
    <location>
        <position position="567"/>
    </location>
    <ligand>
        <name>Zn(2+)</name>
        <dbReference type="ChEBI" id="CHEBI:29105"/>
        <label>1</label>
    </ligand>
</feature>
<dbReference type="NCBIfam" id="TIGR00595">
    <property type="entry name" value="priA"/>
    <property type="match status" value="1"/>
</dbReference>
<comment type="similarity">
    <text evidence="12">Belongs to the helicase family. PriA subfamily.</text>
</comment>
<dbReference type="InterPro" id="IPR040498">
    <property type="entry name" value="PriA_CRR"/>
</dbReference>
<accession>A0AAW6CDF0</accession>
<comment type="catalytic activity">
    <reaction evidence="12">
        <text>Couples ATP hydrolysis with the unwinding of duplex DNA by translocating in the 3'-5' direction.</text>
        <dbReference type="EC" id="5.6.2.4"/>
    </reaction>
</comment>
<comment type="cofactor">
    <cofactor evidence="12">
        <name>Zn(2+)</name>
        <dbReference type="ChEBI" id="CHEBI:29105"/>
    </cofactor>
    <text evidence="12">Binds 2 zinc ions per subunit.</text>
</comment>
<dbReference type="Pfam" id="PF17764">
    <property type="entry name" value="PriA_3primeBD"/>
    <property type="match status" value="1"/>
</dbReference>
<feature type="binding site" evidence="12">
    <location>
        <position position="527"/>
    </location>
    <ligand>
        <name>Zn(2+)</name>
        <dbReference type="ChEBI" id="CHEBI:29105"/>
        <label>1</label>
    </ligand>
</feature>
<evidence type="ECO:0000259" key="13">
    <source>
        <dbReference type="PROSITE" id="PS51192"/>
    </source>
</evidence>
<dbReference type="InterPro" id="IPR027417">
    <property type="entry name" value="P-loop_NTPase"/>
</dbReference>